<dbReference type="InterPro" id="IPR013217">
    <property type="entry name" value="Methyltransf_12"/>
</dbReference>
<dbReference type="EMBL" id="JAQJZL010000003">
    <property type="protein sequence ID" value="KAJ6047868.1"/>
    <property type="molecule type" value="Genomic_DNA"/>
</dbReference>
<feature type="domain" description="Methyltransferase type 12" evidence="1">
    <location>
        <begin position="50"/>
        <end position="145"/>
    </location>
</feature>
<dbReference type="CDD" id="cd02440">
    <property type="entry name" value="AdoMet_MTases"/>
    <property type="match status" value="1"/>
</dbReference>
<dbReference type="Gene3D" id="3.40.50.150">
    <property type="entry name" value="Vaccinia Virus protein VP39"/>
    <property type="match status" value="1"/>
</dbReference>
<organism evidence="2 3">
    <name type="scientific">Penicillium canescens</name>
    <dbReference type="NCBI Taxonomy" id="5083"/>
    <lineage>
        <taxon>Eukaryota</taxon>
        <taxon>Fungi</taxon>
        <taxon>Dikarya</taxon>
        <taxon>Ascomycota</taxon>
        <taxon>Pezizomycotina</taxon>
        <taxon>Eurotiomycetes</taxon>
        <taxon>Eurotiomycetidae</taxon>
        <taxon>Eurotiales</taxon>
        <taxon>Aspergillaceae</taxon>
        <taxon>Penicillium</taxon>
    </lineage>
</organism>
<sequence length="282" mass="31655">MAVTQDKYVFGRDKKESERLDAQHNLLSKVTENTLIHPSIPKESVLSVADVGTGTGIWLKDVSKILEKTNPNCYYHGFDISADQFPQNTGNLEFSVQDITLPFPQGHWSRYDVVHVRLLVAAIAESDYKTAISNLSAILKPGGFLQWEEIDEETYISADNPVIWEIRRCFDFSLRAEGKCFAASAKVYEECAAAGFLDVVRLHYLSSWDSDLRLDTESRLAAIIETLYANLLLRSGQVADRETASKRAGELIEQHRSLCADGNSPPLKLMRVVAQKPHDPRQ</sequence>
<dbReference type="InterPro" id="IPR029063">
    <property type="entry name" value="SAM-dependent_MTases_sf"/>
</dbReference>
<accession>A0AAD6NC95</accession>
<dbReference type="PANTHER" id="PTHR43591">
    <property type="entry name" value="METHYLTRANSFERASE"/>
    <property type="match status" value="1"/>
</dbReference>
<dbReference type="AlphaFoldDB" id="A0AAD6NC95"/>
<keyword evidence="3" id="KW-1185">Reference proteome</keyword>
<evidence type="ECO:0000313" key="3">
    <source>
        <dbReference type="Proteomes" id="UP001219568"/>
    </source>
</evidence>
<reference evidence="2" key="2">
    <citation type="submission" date="2023-01" db="EMBL/GenBank/DDBJ databases">
        <authorList>
            <person name="Petersen C."/>
        </authorList>
    </citation>
    <scope>NUCLEOTIDE SEQUENCE</scope>
    <source>
        <strain evidence="2">IBT 15450</strain>
    </source>
</reference>
<evidence type="ECO:0000259" key="1">
    <source>
        <dbReference type="Pfam" id="PF08242"/>
    </source>
</evidence>
<name>A0AAD6NC95_PENCN</name>
<reference evidence="2" key="1">
    <citation type="journal article" date="2023" name="IMA Fungus">
        <title>Comparative genomic study of the Penicillium genus elucidates a diverse pangenome and 15 lateral gene transfer events.</title>
        <authorList>
            <person name="Petersen C."/>
            <person name="Sorensen T."/>
            <person name="Nielsen M.R."/>
            <person name="Sondergaard T.E."/>
            <person name="Sorensen J.L."/>
            <person name="Fitzpatrick D.A."/>
            <person name="Frisvad J.C."/>
            <person name="Nielsen K.L."/>
        </authorList>
    </citation>
    <scope>NUCLEOTIDE SEQUENCE</scope>
    <source>
        <strain evidence="2">IBT 15450</strain>
    </source>
</reference>
<gene>
    <name evidence="2" type="ORF">N7460_004015</name>
</gene>
<protein>
    <recommendedName>
        <fullName evidence="1">Methyltransferase type 12 domain-containing protein</fullName>
    </recommendedName>
</protein>
<dbReference type="Proteomes" id="UP001219568">
    <property type="component" value="Unassembled WGS sequence"/>
</dbReference>
<dbReference type="Pfam" id="PF08242">
    <property type="entry name" value="Methyltransf_12"/>
    <property type="match status" value="1"/>
</dbReference>
<proteinExistence type="predicted"/>
<dbReference type="SUPFAM" id="SSF53335">
    <property type="entry name" value="S-adenosyl-L-methionine-dependent methyltransferases"/>
    <property type="match status" value="1"/>
</dbReference>
<comment type="caution">
    <text evidence="2">The sequence shown here is derived from an EMBL/GenBank/DDBJ whole genome shotgun (WGS) entry which is preliminary data.</text>
</comment>
<dbReference type="PANTHER" id="PTHR43591:SF50">
    <property type="entry name" value="METHYLTRANSFERASE DOMAIN-CONTAINING PROTEIN-RELATED"/>
    <property type="match status" value="1"/>
</dbReference>
<evidence type="ECO:0000313" key="2">
    <source>
        <dbReference type="EMBL" id="KAJ6047868.1"/>
    </source>
</evidence>